<dbReference type="InterPro" id="IPR035959">
    <property type="entry name" value="RutC-like_sf"/>
</dbReference>
<dbReference type="PANTHER" id="PTHR43857">
    <property type="entry name" value="BLR7761 PROTEIN"/>
    <property type="match status" value="1"/>
</dbReference>
<evidence type="ECO:0000313" key="1">
    <source>
        <dbReference type="EMBL" id="PXX14206.1"/>
    </source>
</evidence>
<accession>A0ABX5MLC0</accession>
<evidence type="ECO:0000313" key="2">
    <source>
        <dbReference type="Proteomes" id="UP000247515"/>
    </source>
</evidence>
<protein>
    <submittedName>
        <fullName evidence="1">Enamine deaminase RidA (YjgF/YER057c/UK114 family)</fullName>
    </submittedName>
</protein>
<proteinExistence type="predicted"/>
<dbReference type="EMBL" id="QJJV01000013">
    <property type="protein sequence ID" value="PXX14206.1"/>
    <property type="molecule type" value="Genomic_DNA"/>
</dbReference>
<dbReference type="Proteomes" id="UP000247515">
    <property type="component" value="Unassembled WGS sequence"/>
</dbReference>
<organism evidence="1 2">
    <name type="scientific">Paraburkholderia tropica</name>
    <dbReference type="NCBI Taxonomy" id="92647"/>
    <lineage>
        <taxon>Bacteria</taxon>
        <taxon>Pseudomonadati</taxon>
        <taxon>Pseudomonadota</taxon>
        <taxon>Betaproteobacteria</taxon>
        <taxon>Burkholderiales</taxon>
        <taxon>Burkholderiaceae</taxon>
        <taxon>Paraburkholderia</taxon>
    </lineage>
</organism>
<dbReference type="Pfam" id="PF01042">
    <property type="entry name" value="Ribonuc_L-PSP"/>
    <property type="match status" value="1"/>
</dbReference>
<sequence>MRTEPLNEREKPMKKALLPAGWIKPRGYANGVAARGTQVFIAGQIGWDEQAKFTSREFGAQAVQALRNIVAVLEAAGGKPEHLVRMTWYVTDKQEYLSSLKDIGAAFRDLIGDYDIAMSAIQVVALIEDEAKVEIEATAVIPDDARLSHA</sequence>
<reference evidence="1 2" key="1">
    <citation type="submission" date="2018-05" db="EMBL/GenBank/DDBJ databases">
        <title>Genomic Encyclopedia of Type Strains, Phase IV (KMG-V): Genome sequencing to study the core and pangenomes of soil and plant-associated prokaryotes.</title>
        <authorList>
            <person name="Whitman W."/>
        </authorList>
    </citation>
    <scope>NUCLEOTIDE SEQUENCE [LARGE SCALE GENOMIC DNA]</scope>
    <source>
        <strain evidence="1 2">SIr-6563</strain>
    </source>
</reference>
<keyword evidence="2" id="KW-1185">Reference proteome</keyword>
<name>A0ABX5MLC0_9BURK</name>
<dbReference type="PANTHER" id="PTHR43857:SF1">
    <property type="entry name" value="YJGH FAMILY PROTEIN"/>
    <property type="match status" value="1"/>
</dbReference>
<gene>
    <name evidence="1" type="ORF">C7400_113140</name>
</gene>
<dbReference type="Gene3D" id="3.30.1330.40">
    <property type="entry name" value="RutC-like"/>
    <property type="match status" value="1"/>
</dbReference>
<dbReference type="CDD" id="cd00448">
    <property type="entry name" value="YjgF_YER057c_UK114_family"/>
    <property type="match status" value="1"/>
</dbReference>
<comment type="caution">
    <text evidence="1">The sequence shown here is derived from an EMBL/GenBank/DDBJ whole genome shotgun (WGS) entry which is preliminary data.</text>
</comment>
<dbReference type="InterPro" id="IPR006175">
    <property type="entry name" value="YjgF/YER057c/UK114"/>
</dbReference>
<dbReference type="SUPFAM" id="SSF55298">
    <property type="entry name" value="YjgF-like"/>
    <property type="match status" value="1"/>
</dbReference>